<keyword evidence="1" id="KW-0472">Membrane</keyword>
<dbReference type="Gene3D" id="1.10.10.10">
    <property type="entry name" value="Winged helix-like DNA-binding domain superfamily/Winged helix DNA-binding domain"/>
    <property type="match status" value="2"/>
</dbReference>
<dbReference type="Proteomes" id="UP000270025">
    <property type="component" value="Chromosome"/>
</dbReference>
<dbReference type="InterPro" id="IPR036388">
    <property type="entry name" value="WH-like_DNA-bd_sf"/>
</dbReference>
<evidence type="ECO:0000256" key="1">
    <source>
        <dbReference type="SAM" id="Phobius"/>
    </source>
</evidence>
<feature type="transmembrane region" description="Helical" evidence="1">
    <location>
        <begin position="21"/>
        <end position="40"/>
    </location>
</feature>
<sequence length="244" mass="28707">MKDSIGEKQVKVVIMRKFFTVIFAMVGMMVIWIVFMVYSYQRSYNEWQNSHSGSKVTYPVQEYSSSNSSTKYYDYKKYSSSSSSKTSSSSTKYYDYKNSNKSTDAYVKALFLSENSHLSKQKIEQDLTRWYSEDACQYAMNKLNIDWKEQAVLKAKSLQMFHFSKEMLVWQLINVELFTQEEADYAIEQVNFDWKEEAVKKVEAIANPGNMSKEELLELLVIKRKFTQEEAEYAIEHAQVDWLN</sequence>
<keyword evidence="3" id="KW-0449">Lipoprotein</keyword>
<keyword evidence="1" id="KW-0812">Transmembrane</keyword>
<evidence type="ECO:0000313" key="3">
    <source>
        <dbReference type="EMBL" id="VED67366.1"/>
    </source>
</evidence>
<feature type="domain" description="Putative host cell surface-exposed lipoprotein Ltp-like HTH region" evidence="2">
    <location>
        <begin position="146"/>
        <end position="189"/>
    </location>
</feature>
<dbReference type="EMBL" id="LR134266">
    <property type="protein sequence ID" value="VED67366.1"/>
    <property type="molecule type" value="Genomic_DNA"/>
</dbReference>
<dbReference type="Pfam" id="PF07553">
    <property type="entry name" value="Lipoprotein_Ltp"/>
    <property type="match status" value="2"/>
</dbReference>
<gene>
    <name evidence="3" type="ORF">NCTC3166_01188</name>
</gene>
<feature type="domain" description="Putative host cell surface-exposed lipoprotein Ltp-like HTH region" evidence="2">
    <location>
        <begin position="193"/>
        <end position="237"/>
    </location>
</feature>
<accession>A0A3S4LAL8</accession>
<dbReference type="AlphaFoldDB" id="A0A3S4LAL8"/>
<dbReference type="KEGG" id="svf:NCTC3166_01188"/>
<reference evidence="3 4" key="1">
    <citation type="submission" date="2018-12" db="EMBL/GenBank/DDBJ databases">
        <authorList>
            <consortium name="Pathogen Informatics"/>
        </authorList>
    </citation>
    <scope>NUCLEOTIDE SEQUENCE [LARGE SCALE GENOMIC DNA]</scope>
    <source>
        <strain evidence="3 4">NCTC3166</strain>
    </source>
</reference>
<keyword evidence="1" id="KW-1133">Transmembrane helix</keyword>
<dbReference type="InterPro" id="IPR011434">
    <property type="entry name" value="Ltp-like_HTH"/>
</dbReference>
<dbReference type="RefSeq" id="WP_232011394.1">
    <property type="nucleotide sequence ID" value="NZ_LR134266.1"/>
</dbReference>
<keyword evidence="4" id="KW-1185">Reference proteome</keyword>
<organism evidence="3 4">
    <name type="scientific">Streptococcus viridans</name>
    <dbReference type="NCBI Taxonomy" id="78535"/>
    <lineage>
        <taxon>Bacteria</taxon>
        <taxon>Bacillati</taxon>
        <taxon>Bacillota</taxon>
        <taxon>Bacilli</taxon>
        <taxon>Lactobacillales</taxon>
        <taxon>Streptococcaceae</taxon>
        <taxon>Streptococcus</taxon>
    </lineage>
</organism>
<evidence type="ECO:0000259" key="2">
    <source>
        <dbReference type="Pfam" id="PF07553"/>
    </source>
</evidence>
<proteinExistence type="predicted"/>
<evidence type="ECO:0000313" key="4">
    <source>
        <dbReference type="Proteomes" id="UP000270025"/>
    </source>
</evidence>
<name>A0A3S4LAL8_9STRE</name>
<protein>
    <submittedName>
        <fullName evidence="3">Host cell surface-exposed lipoprotein</fullName>
    </submittedName>
</protein>